<evidence type="ECO:0000313" key="2">
    <source>
        <dbReference type="EMBL" id="KAJ4966422.1"/>
    </source>
</evidence>
<feature type="region of interest" description="Disordered" evidence="1">
    <location>
        <begin position="75"/>
        <end position="103"/>
    </location>
</feature>
<evidence type="ECO:0000313" key="3">
    <source>
        <dbReference type="Proteomes" id="UP001141806"/>
    </source>
</evidence>
<keyword evidence="3" id="KW-1185">Reference proteome</keyword>
<sequence>MLMHNVVSGLSSSHQTCFLNLKILTNPFQSENSTLKLDFESTGDSKSFFAGRFCFRAEKKVERVADEKGDQTRWDFVSRESGGGKRRSSQSTTSCISSTIQTS</sequence>
<dbReference type="Proteomes" id="UP001141806">
    <property type="component" value="Unassembled WGS sequence"/>
</dbReference>
<dbReference type="EMBL" id="JAMYWD010000007">
    <property type="protein sequence ID" value="KAJ4966422.1"/>
    <property type="molecule type" value="Genomic_DNA"/>
</dbReference>
<proteinExistence type="predicted"/>
<evidence type="ECO:0000256" key="1">
    <source>
        <dbReference type="SAM" id="MobiDB-lite"/>
    </source>
</evidence>
<dbReference type="AlphaFoldDB" id="A0A9Q0K9M5"/>
<name>A0A9Q0K9M5_9MAGN</name>
<gene>
    <name evidence="2" type="ORF">NE237_018271</name>
</gene>
<comment type="caution">
    <text evidence="2">The sequence shown here is derived from an EMBL/GenBank/DDBJ whole genome shotgun (WGS) entry which is preliminary data.</text>
</comment>
<feature type="compositionally biased region" description="Low complexity" evidence="1">
    <location>
        <begin position="89"/>
        <end position="103"/>
    </location>
</feature>
<accession>A0A9Q0K9M5</accession>
<protein>
    <submittedName>
        <fullName evidence="2">Uncharacterized protein</fullName>
    </submittedName>
</protein>
<reference evidence="2" key="1">
    <citation type="journal article" date="2023" name="Plant J.">
        <title>The genome of the king protea, Protea cynaroides.</title>
        <authorList>
            <person name="Chang J."/>
            <person name="Duong T.A."/>
            <person name="Schoeman C."/>
            <person name="Ma X."/>
            <person name="Roodt D."/>
            <person name="Barker N."/>
            <person name="Li Z."/>
            <person name="Van de Peer Y."/>
            <person name="Mizrachi E."/>
        </authorList>
    </citation>
    <scope>NUCLEOTIDE SEQUENCE</scope>
    <source>
        <tissue evidence="2">Young leaves</tissue>
    </source>
</reference>
<organism evidence="2 3">
    <name type="scientific">Protea cynaroides</name>
    <dbReference type="NCBI Taxonomy" id="273540"/>
    <lineage>
        <taxon>Eukaryota</taxon>
        <taxon>Viridiplantae</taxon>
        <taxon>Streptophyta</taxon>
        <taxon>Embryophyta</taxon>
        <taxon>Tracheophyta</taxon>
        <taxon>Spermatophyta</taxon>
        <taxon>Magnoliopsida</taxon>
        <taxon>Proteales</taxon>
        <taxon>Proteaceae</taxon>
        <taxon>Protea</taxon>
    </lineage>
</organism>